<dbReference type="Pfam" id="PF01751">
    <property type="entry name" value="Toprim"/>
    <property type="match status" value="1"/>
</dbReference>
<dbReference type="InterPro" id="IPR023405">
    <property type="entry name" value="Topo_IA_core_domain"/>
</dbReference>
<evidence type="ECO:0000256" key="1">
    <source>
        <dbReference type="ARBA" id="ARBA00000213"/>
    </source>
</evidence>
<dbReference type="Pfam" id="PF01131">
    <property type="entry name" value="Topoisom_bac"/>
    <property type="match status" value="1"/>
</dbReference>
<dbReference type="PROSITE" id="PS50880">
    <property type="entry name" value="TOPRIM"/>
    <property type="match status" value="1"/>
</dbReference>
<dbReference type="Pfam" id="PF23546">
    <property type="entry name" value="Zn_ribbon_TOP3B"/>
    <property type="match status" value="1"/>
</dbReference>
<keyword evidence="12" id="KW-1185">Reference proteome</keyword>
<evidence type="ECO:0000256" key="6">
    <source>
        <dbReference type="ARBA" id="ARBA00023235"/>
    </source>
</evidence>
<feature type="compositionally biased region" description="Basic residues" evidence="8">
    <location>
        <begin position="848"/>
        <end position="861"/>
    </location>
</feature>
<feature type="domain" description="Toprim" evidence="9">
    <location>
        <begin position="4"/>
        <end position="144"/>
    </location>
</feature>
<dbReference type="GO" id="GO:0005634">
    <property type="term" value="C:nucleus"/>
    <property type="evidence" value="ECO:0007669"/>
    <property type="project" value="TreeGrafter"/>
</dbReference>
<dbReference type="SMART" id="SM00493">
    <property type="entry name" value="TOPRIM"/>
    <property type="match status" value="1"/>
</dbReference>
<evidence type="ECO:0000256" key="3">
    <source>
        <dbReference type="ARBA" id="ARBA00012891"/>
    </source>
</evidence>
<evidence type="ECO:0000256" key="8">
    <source>
        <dbReference type="SAM" id="MobiDB-lite"/>
    </source>
</evidence>
<dbReference type="PROSITE" id="PS52039">
    <property type="entry name" value="TOPO_IA_2"/>
    <property type="match status" value="1"/>
</dbReference>
<dbReference type="Gene3D" id="2.70.20.10">
    <property type="entry name" value="Topoisomerase I, domain 3"/>
    <property type="match status" value="1"/>
</dbReference>
<dbReference type="CDD" id="cd00186">
    <property type="entry name" value="TOP1Ac"/>
    <property type="match status" value="1"/>
</dbReference>
<dbReference type="CDD" id="cd03362">
    <property type="entry name" value="TOPRIM_TopoIA_TopoIII"/>
    <property type="match status" value="1"/>
</dbReference>
<dbReference type="InterPro" id="IPR056452">
    <property type="entry name" value="Zn_ribbon_TOP3B"/>
</dbReference>
<dbReference type="GO" id="GO:0003917">
    <property type="term" value="F:DNA topoisomerase type I (single strand cut, ATP-independent) activity"/>
    <property type="evidence" value="ECO:0007669"/>
    <property type="project" value="UniProtKB-EC"/>
</dbReference>
<feature type="compositionally biased region" description="Gly residues" evidence="8">
    <location>
        <begin position="838"/>
        <end position="847"/>
    </location>
</feature>
<dbReference type="Gene3D" id="1.10.290.10">
    <property type="entry name" value="Topoisomerase I, domain 4"/>
    <property type="match status" value="1"/>
</dbReference>
<evidence type="ECO:0000256" key="5">
    <source>
        <dbReference type="ARBA" id="ARBA00023125"/>
    </source>
</evidence>
<dbReference type="PRINTS" id="PR00417">
    <property type="entry name" value="PRTPISMRASEI"/>
</dbReference>
<comment type="function">
    <text evidence="7">Introduces a single-strand break via transesterification at a target site in duplex DNA. Releases the supercoiling and torsional tension of DNA introduced during the DNA replication and transcription by transiently cleaving and rejoining one strand of the DNA duplex. The scissile phosphodiester is attacked by the catalytic tyrosine of the enzyme, resulting in the formation of a DNA-(5'-phosphotyrosyl)-enzyme intermediate and the expulsion of a 3'-OH DNA strand.</text>
</comment>
<evidence type="ECO:0000256" key="7">
    <source>
        <dbReference type="RuleBase" id="RU362092"/>
    </source>
</evidence>
<keyword evidence="6 7" id="KW-0413">Isomerase</keyword>
<dbReference type="GO" id="GO:0003677">
    <property type="term" value="F:DNA binding"/>
    <property type="evidence" value="ECO:0007669"/>
    <property type="project" value="UniProtKB-KW"/>
</dbReference>
<dbReference type="FunFam" id="3.40.50.140:FF:000002">
    <property type="entry name" value="DNA topoisomerase"/>
    <property type="match status" value="1"/>
</dbReference>
<evidence type="ECO:0000259" key="10">
    <source>
        <dbReference type="PROSITE" id="PS52039"/>
    </source>
</evidence>
<dbReference type="InterPro" id="IPR003602">
    <property type="entry name" value="Topo_IA_DNA-bd_dom"/>
</dbReference>
<evidence type="ECO:0000256" key="2">
    <source>
        <dbReference type="ARBA" id="ARBA00009446"/>
    </source>
</evidence>
<feature type="region of interest" description="Disordered" evidence="8">
    <location>
        <begin position="836"/>
        <end position="870"/>
    </location>
</feature>
<keyword evidence="5 7" id="KW-0238">DNA-binding</keyword>
<comment type="caution">
    <text evidence="11">The sequence shown here is derived from an EMBL/GenBank/DDBJ whole genome shotgun (WGS) entry which is preliminary data.</text>
</comment>
<protein>
    <recommendedName>
        <fullName evidence="3 7">DNA topoisomerase</fullName>
        <ecNumber evidence="3 7">5.6.2.1</ecNumber>
    </recommendedName>
</protein>
<dbReference type="GO" id="GO:0006265">
    <property type="term" value="P:DNA topological change"/>
    <property type="evidence" value="ECO:0007669"/>
    <property type="project" value="InterPro"/>
</dbReference>
<accession>A0AAW0ENJ2</accession>
<dbReference type="Gene3D" id="3.40.50.140">
    <property type="match status" value="1"/>
</dbReference>
<dbReference type="GO" id="GO:0006310">
    <property type="term" value="P:DNA recombination"/>
    <property type="evidence" value="ECO:0007669"/>
    <property type="project" value="TreeGrafter"/>
</dbReference>
<dbReference type="EMBL" id="JAECZO010000042">
    <property type="protein sequence ID" value="KAK7194771.1"/>
    <property type="molecule type" value="Genomic_DNA"/>
</dbReference>
<evidence type="ECO:0000256" key="4">
    <source>
        <dbReference type="ARBA" id="ARBA00023029"/>
    </source>
</evidence>
<dbReference type="SMART" id="SM00436">
    <property type="entry name" value="TOP1Bc"/>
    <property type="match status" value="1"/>
</dbReference>
<reference evidence="11 12" key="1">
    <citation type="journal article" date="2021" name="MBio">
        <title>A New Model Trypanosomatid, Novymonas esmeraldas: Genomic Perception of Its 'Candidatus Pandoraea novymonadis' Endosymbiont.</title>
        <authorList>
            <person name="Zakharova A."/>
            <person name="Saura A."/>
            <person name="Butenko A."/>
            <person name="Podesvova L."/>
            <person name="Warmusova S."/>
            <person name="Kostygov A.Y."/>
            <person name="Nenarokova A."/>
            <person name="Lukes J."/>
            <person name="Opperdoes F.R."/>
            <person name="Yurchenko V."/>
        </authorList>
    </citation>
    <scope>NUCLEOTIDE SEQUENCE [LARGE SCALE GENOMIC DNA]</scope>
    <source>
        <strain evidence="11 12">E262AT.01</strain>
    </source>
</reference>
<dbReference type="FunFam" id="1.10.290.10:FF:000001">
    <property type="entry name" value="DNA topoisomerase"/>
    <property type="match status" value="1"/>
</dbReference>
<dbReference type="GO" id="GO:0006281">
    <property type="term" value="P:DNA repair"/>
    <property type="evidence" value="ECO:0007669"/>
    <property type="project" value="TreeGrafter"/>
</dbReference>
<dbReference type="AlphaFoldDB" id="A0AAW0ENJ2"/>
<keyword evidence="4 7" id="KW-0799">Topoisomerase</keyword>
<evidence type="ECO:0000259" key="9">
    <source>
        <dbReference type="PROSITE" id="PS50880"/>
    </source>
</evidence>
<proteinExistence type="inferred from homology"/>
<feature type="domain" description="Topo IA-type catalytic" evidence="10">
    <location>
        <begin position="162"/>
        <end position="584"/>
    </location>
</feature>
<dbReference type="InterPro" id="IPR013826">
    <property type="entry name" value="Topo_IA_cen_sub3"/>
</dbReference>
<dbReference type="SUPFAM" id="SSF56712">
    <property type="entry name" value="Prokaryotic type I DNA topoisomerase"/>
    <property type="match status" value="1"/>
</dbReference>
<organism evidence="11 12">
    <name type="scientific">Novymonas esmeraldas</name>
    <dbReference type="NCBI Taxonomy" id="1808958"/>
    <lineage>
        <taxon>Eukaryota</taxon>
        <taxon>Discoba</taxon>
        <taxon>Euglenozoa</taxon>
        <taxon>Kinetoplastea</taxon>
        <taxon>Metakinetoplastina</taxon>
        <taxon>Trypanosomatida</taxon>
        <taxon>Trypanosomatidae</taxon>
        <taxon>Novymonas</taxon>
    </lineage>
</organism>
<dbReference type="PANTHER" id="PTHR11390:SF20">
    <property type="entry name" value="DNA TOPOISOMERASE 3-BETA-1"/>
    <property type="match status" value="1"/>
</dbReference>
<dbReference type="InterPro" id="IPR006171">
    <property type="entry name" value="TOPRIM_dom"/>
</dbReference>
<evidence type="ECO:0000313" key="12">
    <source>
        <dbReference type="Proteomes" id="UP001430356"/>
    </source>
</evidence>
<dbReference type="InterPro" id="IPR000380">
    <property type="entry name" value="Topo_IA"/>
</dbReference>
<dbReference type="EC" id="5.6.2.1" evidence="3 7"/>
<dbReference type="Gene3D" id="1.10.460.10">
    <property type="entry name" value="Topoisomerase I, domain 2"/>
    <property type="match status" value="1"/>
</dbReference>
<dbReference type="InterPro" id="IPR013824">
    <property type="entry name" value="Topo_IA_cen_sub1"/>
</dbReference>
<evidence type="ECO:0000313" key="11">
    <source>
        <dbReference type="EMBL" id="KAK7194771.1"/>
    </source>
</evidence>
<gene>
    <name evidence="11" type="ORF">NESM_000397200</name>
</gene>
<comment type="catalytic activity">
    <reaction evidence="1 7">
        <text>ATP-independent breakage of single-stranded DNA, followed by passage and rejoining.</text>
        <dbReference type="EC" id="5.6.2.1"/>
    </reaction>
</comment>
<dbReference type="InterPro" id="IPR003601">
    <property type="entry name" value="Topo_IA_2"/>
</dbReference>
<dbReference type="SMART" id="SM00437">
    <property type="entry name" value="TOP1Ac"/>
    <property type="match status" value="1"/>
</dbReference>
<sequence length="870" mass="96308">MSRTVLMVAEKPSLAESIATILSGGNCSRRTRALPVYEYMGSFLGGPAFIKVTSTTGHVFSCDFTSQHQNWDRTEEEQLFTAPITWKDTSGKVTHHLEHEAQGCDTLVLWLDCDREGENICFEVMQVVRRHIFHQHSIFRARFSAITAEEIFHAFHNLARPNKNISDAVTCRQELDLKVGVAFTRFQTKYFQGKYGDLDASVISYGPCQTPTLGFCVQRHDEILNFKPENYWRLVPIASRGGAQLQFDWDRGRLFDETLARLMLQRITRNGKVATVDSVSVSNDVRSRPTGLNTVDLMKIASKALGIGPHYVMSIAENLYIRGYISYPRTESTAYPPSFNLAGTLAQQRGNALWGAYVTALLEQGHTRPKAGKDAGDHPPITPMRSASASELSGDEWRIFEYITRHFIASVSPDCRLIKTRITIELGGEYFSISGKVVEDPGFTEVMPHMRVTDDKMPTGVERGDAFQLTDVRLQAGQTQPPPYLTESDLIGLMEKHGIGTDASISTHVNNIVERGYCSVQAGRVMKPSKLGIVLIHGIKAIDPELVLPLVRSRVEEYVTHIAEGRARLDDVLVYAIDLFFAKFKFFKDHIDTFDALMGASFSAISSSGKPITRCGNCMRYLKHLDTRPQRLYCPYCEVTFALPQGGTIKQYSSFTCPIDNFELVVCHIDGGKSFPLCPNCYNNPPFEDMRPALQHRHHGIGGAAAAAAAASSSRHMACDECRHPTCEHSLATNYVCDCVDGTCAGSMAFVPRTAGQWKVCCNKCSMMVKLPPTAQRVYVTSEECDECGAYCLDIMFPAGKSVLPNRKDRLVACIFCHPGLSPLCEEVRGRTGNLRRIGGGGGGRGGGRGRGRGGGRGRGRGRGDRDDQW</sequence>
<dbReference type="InterPro" id="IPR013497">
    <property type="entry name" value="Topo_IA_cen"/>
</dbReference>
<dbReference type="Proteomes" id="UP001430356">
    <property type="component" value="Unassembled WGS sequence"/>
</dbReference>
<comment type="similarity">
    <text evidence="2 7">Belongs to the type IA topoisomerase family.</text>
</comment>
<dbReference type="PANTHER" id="PTHR11390">
    <property type="entry name" value="PROKARYOTIC DNA TOPOISOMERASE"/>
    <property type="match status" value="1"/>
</dbReference>
<dbReference type="InterPro" id="IPR013825">
    <property type="entry name" value="Topo_IA_cen_sub2"/>
</dbReference>
<dbReference type="InterPro" id="IPR034144">
    <property type="entry name" value="TOPRIM_TopoIII"/>
</dbReference>
<name>A0AAW0ENJ2_9TRYP</name>